<dbReference type="AlphaFoldDB" id="A0A4C1VQ98"/>
<sequence>MKFTVQEVNDTERPAAGRCGARAGGSSVCRAAASGGRASQMSALGEGFANADGPARRPLVIPRPADGAAADAVAVRYLRRPGDNRRRARPPRHVALDKQLFNRAT</sequence>
<gene>
    <name evidence="2" type="ORF">EVAR_39193_1</name>
</gene>
<name>A0A4C1VQ98_EUMVA</name>
<feature type="region of interest" description="Disordered" evidence="1">
    <location>
        <begin position="81"/>
        <end position="105"/>
    </location>
</feature>
<dbReference type="EMBL" id="BGZK01000374">
    <property type="protein sequence ID" value="GBP39965.1"/>
    <property type="molecule type" value="Genomic_DNA"/>
</dbReference>
<evidence type="ECO:0000313" key="2">
    <source>
        <dbReference type="EMBL" id="GBP39965.1"/>
    </source>
</evidence>
<evidence type="ECO:0000313" key="3">
    <source>
        <dbReference type="Proteomes" id="UP000299102"/>
    </source>
</evidence>
<evidence type="ECO:0000256" key="1">
    <source>
        <dbReference type="SAM" id="MobiDB-lite"/>
    </source>
</evidence>
<organism evidence="2 3">
    <name type="scientific">Eumeta variegata</name>
    <name type="common">Bagworm moth</name>
    <name type="synonym">Eumeta japonica</name>
    <dbReference type="NCBI Taxonomy" id="151549"/>
    <lineage>
        <taxon>Eukaryota</taxon>
        <taxon>Metazoa</taxon>
        <taxon>Ecdysozoa</taxon>
        <taxon>Arthropoda</taxon>
        <taxon>Hexapoda</taxon>
        <taxon>Insecta</taxon>
        <taxon>Pterygota</taxon>
        <taxon>Neoptera</taxon>
        <taxon>Endopterygota</taxon>
        <taxon>Lepidoptera</taxon>
        <taxon>Glossata</taxon>
        <taxon>Ditrysia</taxon>
        <taxon>Tineoidea</taxon>
        <taxon>Psychidae</taxon>
        <taxon>Oiketicinae</taxon>
        <taxon>Eumeta</taxon>
    </lineage>
</organism>
<reference evidence="2 3" key="1">
    <citation type="journal article" date="2019" name="Commun. Biol.">
        <title>The bagworm genome reveals a unique fibroin gene that provides high tensile strength.</title>
        <authorList>
            <person name="Kono N."/>
            <person name="Nakamura H."/>
            <person name="Ohtoshi R."/>
            <person name="Tomita M."/>
            <person name="Numata K."/>
            <person name="Arakawa K."/>
        </authorList>
    </citation>
    <scope>NUCLEOTIDE SEQUENCE [LARGE SCALE GENOMIC DNA]</scope>
</reference>
<dbReference type="Proteomes" id="UP000299102">
    <property type="component" value="Unassembled WGS sequence"/>
</dbReference>
<proteinExistence type="predicted"/>
<keyword evidence="3" id="KW-1185">Reference proteome</keyword>
<feature type="region of interest" description="Disordered" evidence="1">
    <location>
        <begin position="1"/>
        <end position="23"/>
    </location>
</feature>
<comment type="caution">
    <text evidence="2">The sequence shown here is derived from an EMBL/GenBank/DDBJ whole genome shotgun (WGS) entry which is preliminary data.</text>
</comment>
<protein>
    <submittedName>
        <fullName evidence="2">Uncharacterized protein</fullName>
    </submittedName>
</protein>
<accession>A0A4C1VQ98</accession>